<dbReference type="InterPro" id="IPR036388">
    <property type="entry name" value="WH-like_DNA-bd_sf"/>
</dbReference>
<organism evidence="5 6">
    <name type="scientific">Nostoc flagelliforme CCNUN1</name>
    <dbReference type="NCBI Taxonomy" id="2038116"/>
    <lineage>
        <taxon>Bacteria</taxon>
        <taxon>Bacillati</taxon>
        <taxon>Cyanobacteriota</taxon>
        <taxon>Cyanophyceae</taxon>
        <taxon>Nostocales</taxon>
        <taxon>Nostocaceae</taxon>
        <taxon>Nostoc</taxon>
    </lineage>
</organism>
<gene>
    <name evidence="5" type="ORF">COO91_05191</name>
</gene>
<dbReference type="RefSeq" id="WP_100900275.1">
    <property type="nucleotide sequence ID" value="NZ_CAWNNC010000001.1"/>
</dbReference>
<dbReference type="GO" id="GO:0003677">
    <property type="term" value="F:DNA binding"/>
    <property type="evidence" value="ECO:0007669"/>
    <property type="project" value="UniProtKB-KW"/>
</dbReference>
<dbReference type="InterPro" id="IPR000835">
    <property type="entry name" value="HTH_MarR-typ"/>
</dbReference>
<sequence>MVSTSNQSPALDSWQQNLAPYNLGYRIKLVSQLLGRKFTDRLEPFGLTPFHWLVLCCLWQEDGLPTSSIGDKLKQVGGTLTGVLDRMEERGLVRRERDTQDRRIWRIWLTDAGKELEAVLPPIAAAVRDEAMGGISSADQELFSQILNRAIANLS</sequence>
<dbReference type="SUPFAM" id="SSF46785">
    <property type="entry name" value="Winged helix' DNA-binding domain"/>
    <property type="match status" value="1"/>
</dbReference>
<dbReference type="PANTHER" id="PTHR42756">
    <property type="entry name" value="TRANSCRIPTIONAL REGULATOR, MARR"/>
    <property type="match status" value="1"/>
</dbReference>
<accession>A0A2K8SUR5</accession>
<dbReference type="AlphaFoldDB" id="A0A2K8SUR5"/>
<dbReference type="PROSITE" id="PS01117">
    <property type="entry name" value="HTH_MARR_1"/>
    <property type="match status" value="1"/>
</dbReference>
<evidence type="ECO:0000313" key="5">
    <source>
        <dbReference type="EMBL" id="AUB39199.1"/>
    </source>
</evidence>
<reference evidence="5 6" key="1">
    <citation type="submission" date="2017-11" db="EMBL/GenBank/DDBJ databases">
        <title>Complete genome of a free-living desiccation-tolerant cyanobacterium and its photosynthetic adaptation to extreme terrestrial habitat.</title>
        <authorList>
            <person name="Shang J."/>
        </authorList>
    </citation>
    <scope>NUCLEOTIDE SEQUENCE [LARGE SCALE GENOMIC DNA]</scope>
    <source>
        <strain evidence="5 6">CCNUN1</strain>
    </source>
</reference>
<dbReference type="PANTHER" id="PTHR42756:SF1">
    <property type="entry name" value="TRANSCRIPTIONAL REPRESSOR OF EMRAB OPERON"/>
    <property type="match status" value="1"/>
</dbReference>
<dbReference type="Proteomes" id="UP000232003">
    <property type="component" value="Chromosome"/>
</dbReference>
<feature type="domain" description="HTH marR-type" evidence="4">
    <location>
        <begin position="20"/>
        <end position="152"/>
    </location>
</feature>
<dbReference type="OrthoDB" id="9806864at2"/>
<proteinExistence type="predicted"/>
<dbReference type="InterPro" id="IPR023187">
    <property type="entry name" value="Tscrpt_reg_MarR-type_CS"/>
</dbReference>
<dbReference type="SMART" id="SM00347">
    <property type="entry name" value="HTH_MARR"/>
    <property type="match status" value="1"/>
</dbReference>
<dbReference type="Gene3D" id="1.10.10.10">
    <property type="entry name" value="Winged helix-like DNA-binding domain superfamily/Winged helix DNA-binding domain"/>
    <property type="match status" value="1"/>
</dbReference>
<dbReference type="InterPro" id="IPR036390">
    <property type="entry name" value="WH_DNA-bd_sf"/>
</dbReference>
<dbReference type="Pfam" id="PF01047">
    <property type="entry name" value="MarR"/>
    <property type="match status" value="1"/>
</dbReference>
<keyword evidence="1" id="KW-0805">Transcription regulation</keyword>
<dbReference type="PRINTS" id="PR00598">
    <property type="entry name" value="HTHMARR"/>
</dbReference>
<dbReference type="PROSITE" id="PS50995">
    <property type="entry name" value="HTH_MARR_2"/>
    <property type="match status" value="1"/>
</dbReference>
<evidence type="ECO:0000259" key="4">
    <source>
        <dbReference type="PROSITE" id="PS50995"/>
    </source>
</evidence>
<dbReference type="GO" id="GO:0003700">
    <property type="term" value="F:DNA-binding transcription factor activity"/>
    <property type="evidence" value="ECO:0007669"/>
    <property type="project" value="InterPro"/>
</dbReference>
<protein>
    <submittedName>
        <fullName evidence="5">DNA-binding transcriptional regulator, MarR family</fullName>
    </submittedName>
</protein>
<evidence type="ECO:0000256" key="3">
    <source>
        <dbReference type="ARBA" id="ARBA00023163"/>
    </source>
</evidence>
<keyword evidence="3" id="KW-0804">Transcription</keyword>
<keyword evidence="6" id="KW-1185">Reference proteome</keyword>
<name>A0A2K8SUR5_9NOSO</name>
<dbReference type="EMBL" id="CP024785">
    <property type="protein sequence ID" value="AUB39199.1"/>
    <property type="molecule type" value="Genomic_DNA"/>
</dbReference>
<dbReference type="KEGG" id="nfl:COO91_05191"/>
<evidence type="ECO:0000256" key="1">
    <source>
        <dbReference type="ARBA" id="ARBA00023015"/>
    </source>
</evidence>
<keyword evidence="2 5" id="KW-0238">DNA-binding</keyword>
<evidence type="ECO:0000313" key="6">
    <source>
        <dbReference type="Proteomes" id="UP000232003"/>
    </source>
</evidence>
<evidence type="ECO:0000256" key="2">
    <source>
        <dbReference type="ARBA" id="ARBA00023125"/>
    </source>
</evidence>